<dbReference type="Proteomes" id="UP000824469">
    <property type="component" value="Unassembled WGS sequence"/>
</dbReference>
<comment type="caution">
    <text evidence="1">The sequence shown here is derived from an EMBL/GenBank/DDBJ whole genome shotgun (WGS) entry which is preliminary data.</text>
</comment>
<organism evidence="1 2">
    <name type="scientific">Taxus chinensis</name>
    <name type="common">Chinese yew</name>
    <name type="synonym">Taxus wallichiana var. chinensis</name>
    <dbReference type="NCBI Taxonomy" id="29808"/>
    <lineage>
        <taxon>Eukaryota</taxon>
        <taxon>Viridiplantae</taxon>
        <taxon>Streptophyta</taxon>
        <taxon>Embryophyta</taxon>
        <taxon>Tracheophyta</taxon>
        <taxon>Spermatophyta</taxon>
        <taxon>Pinopsida</taxon>
        <taxon>Pinidae</taxon>
        <taxon>Conifers II</taxon>
        <taxon>Cupressales</taxon>
        <taxon>Taxaceae</taxon>
        <taxon>Taxus</taxon>
    </lineage>
</organism>
<keyword evidence="2" id="KW-1185">Reference proteome</keyword>
<proteinExistence type="predicted"/>
<feature type="non-terminal residue" evidence="1">
    <location>
        <position position="1"/>
    </location>
</feature>
<gene>
    <name evidence="1" type="ORF">KI387_039804</name>
</gene>
<feature type="non-terminal residue" evidence="1">
    <location>
        <position position="57"/>
    </location>
</feature>
<accession>A0AA38FCC6</accession>
<name>A0AA38FCC6_TAXCH</name>
<dbReference type="AlphaFoldDB" id="A0AA38FCC6"/>
<sequence length="57" mass="6535">IRQMATQMAQVTGLHQQTQAQLQPVILERDRLRAERVVGQAELARATTEIASYRRMD</sequence>
<reference evidence="1 2" key="1">
    <citation type="journal article" date="2021" name="Nat. Plants">
        <title>The Taxus genome provides insights into paclitaxel biosynthesis.</title>
        <authorList>
            <person name="Xiong X."/>
            <person name="Gou J."/>
            <person name="Liao Q."/>
            <person name="Li Y."/>
            <person name="Zhou Q."/>
            <person name="Bi G."/>
            <person name="Li C."/>
            <person name="Du R."/>
            <person name="Wang X."/>
            <person name="Sun T."/>
            <person name="Guo L."/>
            <person name="Liang H."/>
            <person name="Lu P."/>
            <person name="Wu Y."/>
            <person name="Zhang Z."/>
            <person name="Ro D.K."/>
            <person name="Shang Y."/>
            <person name="Huang S."/>
            <person name="Yan J."/>
        </authorList>
    </citation>
    <scope>NUCLEOTIDE SEQUENCE [LARGE SCALE GENOMIC DNA]</scope>
    <source>
        <strain evidence="1">Ta-2019</strain>
    </source>
</reference>
<evidence type="ECO:0000313" key="1">
    <source>
        <dbReference type="EMBL" id="KAH9296216.1"/>
    </source>
</evidence>
<evidence type="ECO:0000313" key="2">
    <source>
        <dbReference type="Proteomes" id="UP000824469"/>
    </source>
</evidence>
<protein>
    <submittedName>
        <fullName evidence="1">Uncharacterized protein</fullName>
    </submittedName>
</protein>
<dbReference type="EMBL" id="JAHRHJ020000011">
    <property type="protein sequence ID" value="KAH9296216.1"/>
    <property type="molecule type" value="Genomic_DNA"/>
</dbReference>